<feature type="region of interest" description="Disordered" evidence="8">
    <location>
        <begin position="1"/>
        <end position="22"/>
    </location>
</feature>
<dbReference type="InterPro" id="IPR043605">
    <property type="entry name" value="DUF883_C"/>
</dbReference>
<keyword evidence="5 9" id="KW-0812">Transmembrane</keyword>
<sequence>MAMHPTGHHDNEASTAQLKEDLQHLSRTVEELVAATAEDSRSNVKELRDRAQQRLHDTRARLEARGEKLYHDTRDGMLDGADACDRYVRENPWTSIGIGTAVGVVVGLLLGRR</sequence>
<dbReference type="Pfam" id="PF19029">
    <property type="entry name" value="DUF883_C"/>
    <property type="match status" value="1"/>
</dbReference>
<evidence type="ECO:0000256" key="8">
    <source>
        <dbReference type="SAM" id="MobiDB-lite"/>
    </source>
</evidence>
<evidence type="ECO:0000256" key="1">
    <source>
        <dbReference type="ARBA" id="ARBA00004377"/>
    </source>
</evidence>
<comment type="subcellular location">
    <subcellularLocation>
        <location evidence="1">Cell inner membrane</location>
        <topology evidence="1">Single-pass membrane protein</topology>
    </subcellularLocation>
</comment>
<evidence type="ECO:0000313" key="12">
    <source>
        <dbReference type="EMBL" id="MBZ9568852.1"/>
    </source>
</evidence>
<evidence type="ECO:0000256" key="9">
    <source>
        <dbReference type="SAM" id="Phobius"/>
    </source>
</evidence>
<evidence type="ECO:0000256" key="2">
    <source>
        <dbReference type="ARBA" id="ARBA00010423"/>
    </source>
</evidence>
<dbReference type="Proteomes" id="UP001319883">
    <property type="component" value="Unassembled WGS sequence"/>
</dbReference>
<feature type="domain" description="DUF883" evidence="11">
    <location>
        <begin position="85"/>
        <end position="113"/>
    </location>
</feature>
<feature type="compositionally biased region" description="Basic and acidic residues" evidence="8">
    <location>
        <begin position="7"/>
        <end position="22"/>
    </location>
</feature>
<name>A0ABS7X4A9_9GAMM</name>
<evidence type="ECO:0000259" key="10">
    <source>
        <dbReference type="Pfam" id="PF05957"/>
    </source>
</evidence>
<evidence type="ECO:0000256" key="6">
    <source>
        <dbReference type="ARBA" id="ARBA00022989"/>
    </source>
</evidence>
<feature type="domain" description="DUF883" evidence="10">
    <location>
        <begin position="17"/>
        <end position="63"/>
    </location>
</feature>
<protein>
    <submittedName>
        <fullName evidence="12">DUF883 domain-containing protein</fullName>
    </submittedName>
</protein>
<dbReference type="PANTHER" id="PTHR35893:SF3">
    <property type="entry name" value="INNER MEMBRANE PROTEIN"/>
    <property type="match status" value="1"/>
</dbReference>
<keyword evidence="3" id="KW-1003">Cell membrane</keyword>
<proteinExistence type="inferred from homology"/>
<evidence type="ECO:0000313" key="13">
    <source>
        <dbReference type="Proteomes" id="UP001319883"/>
    </source>
</evidence>
<comment type="caution">
    <text evidence="12">The sequence shown here is derived from an EMBL/GenBank/DDBJ whole genome shotgun (WGS) entry which is preliminary data.</text>
</comment>
<evidence type="ECO:0000256" key="5">
    <source>
        <dbReference type="ARBA" id="ARBA00022692"/>
    </source>
</evidence>
<dbReference type="PANTHER" id="PTHR35893">
    <property type="entry name" value="INNER MEMBRANE PROTEIN-RELATED"/>
    <property type="match status" value="1"/>
</dbReference>
<gene>
    <name evidence="12" type="ORF">KGQ91_14355</name>
</gene>
<evidence type="ECO:0000256" key="4">
    <source>
        <dbReference type="ARBA" id="ARBA00022519"/>
    </source>
</evidence>
<reference evidence="12 13" key="1">
    <citation type="submission" date="2021-05" db="EMBL/GenBank/DDBJ databases">
        <title>Petroleum and Energy Research Collection (APPE): ex situ preservation of microbial diversity associated with the oil industry and exploitation of its biotechnological potential.</title>
        <authorList>
            <person name="Paixao C.T.M."/>
            <person name="Gomes M.B."/>
            <person name="Oliveira V.M."/>
        </authorList>
    </citation>
    <scope>NUCLEOTIDE SEQUENCE [LARGE SCALE GENOMIC DNA]</scope>
    <source>
        <strain evidence="12 13">LIT2</strain>
    </source>
</reference>
<dbReference type="InterPro" id="IPR010279">
    <property type="entry name" value="YqjD/ElaB"/>
</dbReference>
<evidence type="ECO:0000259" key="11">
    <source>
        <dbReference type="Pfam" id="PF19029"/>
    </source>
</evidence>
<organism evidence="12 13">
    <name type="scientific">Modicisalibacter tunisiensis</name>
    <dbReference type="NCBI Taxonomy" id="390637"/>
    <lineage>
        <taxon>Bacteria</taxon>
        <taxon>Pseudomonadati</taxon>
        <taxon>Pseudomonadota</taxon>
        <taxon>Gammaproteobacteria</taxon>
        <taxon>Oceanospirillales</taxon>
        <taxon>Halomonadaceae</taxon>
        <taxon>Modicisalibacter</taxon>
    </lineage>
</organism>
<dbReference type="InterPro" id="IPR043604">
    <property type="entry name" value="DUF883_N"/>
</dbReference>
<dbReference type="RefSeq" id="WP_163649024.1">
    <property type="nucleotide sequence ID" value="NZ_JAGXFC010000001.1"/>
</dbReference>
<keyword evidence="4" id="KW-0997">Cell inner membrane</keyword>
<evidence type="ECO:0000256" key="7">
    <source>
        <dbReference type="ARBA" id="ARBA00023136"/>
    </source>
</evidence>
<keyword evidence="13" id="KW-1185">Reference proteome</keyword>
<keyword evidence="6 9" id="KW-1133">Transmembrane helix</keyword>
<keyword evidence="7 9" id="KW-0472">Membrane</keyword>
<dbReference type="EMBL" id="JAGXFD010000001">
    <property type="protein sequence ID" value="MBZ9568852.1"/>
    <property type="molecule type" value="Genomic_DNA"/>
</dbReference>
<evidence type="ECO:0000256" key="3">
    <source>
        <dbReference type="ARBA" id="ARBA00022475"/>
    </source>
</evidence>
<dbReference type="Pfam" id="PF05957">
    <property type="entry name" value="DUF883"/>
    <property type="match status" value="1"/>
</dbReference>
<feature type="transmembrane region" description="Helical" evidence="9">
    <location>
        <begin position="93"/>
        <end position="111"/>
    </location>
</feature>
<accession>A0ABS7X4A9</accession>
<comment type="similarity">
    <text evidence="2">Belongs to the ElaB/YgaM/YqjD family.</text>
</comment>